<evidence type="ECO:0000259" key="8">
    <source>
        <dbReference type="Pfam" id="PF20684"/>
    </source>
</evidence>
<comment type="caution">
    <text evidence="9">The sequence shown here is derived from an EMBL/GenBank/DDBJ whole genome shotgun (WGS) entry which is preliminary data.</text>
</comment>
<comment type="subcellular location">
    <subcellularLocation>
        <location evidence="1">Membrane</location>
        <topology evidence="1">Multi-pass membrane protein</topology>
    </subcellularLocation>
</comment>
<gene>
    <name evidence="9" type="ORF">KHLLAP_LOCUS7512</name>
</gene>
<evidence type="ECO:0000256" key="4">
    <source>
        <dbReference type="ARBA" id="ARBA00023136"/>
    </source>
</evidence>
<keyword evidence="4 7" id="KW-0472">Membrane</keyword>
<keyword evidence="2 7" id="KW-0812">Transmembrane</keyword>
<dbReference type="InterPro" id="IPR052337">
    <property type="entry name" value="SAT4-like"/>
</dbReference>
<organism evidence="9 10">
    <name type="scientific">Anthostomella pinea</name>
    <dbReference type="NCBI Taxonomy" id="933095"/>
    <lineage>
        <taxon>Eukaryota</taxon>
        <taxon>Fungi</taxon>
        <taxon>Dikarya</taxon>
        <taxon>Ascomycota</taxon>
        <taxon>Pezizomycotina</taxon>
        <taxon>Sordariomycetes</taxon>
        <taxon>Xylariomycetidae</taxon>
        <taxon>Xylariales</taxon>
        <taxon>Xylariaceae</taxon>
        <taxon>Anthostomella</taxon>
    </lineage>
</organism>
<feature type="transmembrane region" description="Helical" evidence="7">
    <location>
        <begin position="80"/>
        <end position="101"/>
    </location>
</feature>
<feature type="transmembrane region" description="Helical" evidence="7">
    <location>
        <begin position="205"/>
        <end position="230"/>
    </location>
</feature>
<name>A0AAI8VLC5_9PEZI</name>
<evidence type="ECO:0000313" key="10">
    <source>
        <dbReference type="Proteomes" id="UP001295740"/>
    </source>
</evidence>
<feature type="transmembrane region" description="Helical" evidence="7">
    <location>
        <begin position="168"/>
        <end position="193"/>
    </location>
</feature>
<feature type="transmembrane region" description="Helical" evidence="7">
    <location>
        <begin position="121"/>
        <end position="138"/>
    </location>
</feature>
<sequence length="349" mass="38172">MAEFADYFASLSPTEKEAALDGPALEPPDNVVSNFDSPPNRNQLCFTVVTIGLIISTVFILIRAYARVFCIKKVHIGDGLIFAALSVYLGSNFAGSSLMCIRSAILLDWIRIFVPLKTRNAFFWTSHVLLWVIILFYGSEKVAENLACIPRQSIWDPTVRGRCMDKKLIILATSCLDLVADMIILALPQMVIWKLHLSKSKKLGISLIFAIGILNCVVAIIRIVTSVRYLSAEDSTYDVGTVILAGHAEMVLLFVVACVPAVPNALSGLGCLHTIGSSLKSWTKQSHRSRQTTHSGTGTTSVAKNGDKNMKPSAYEQLDGYSPDPVIGIWGVQGVTSHEFGHRYLGPRT</sequence>
<evidence type="ECO:0000256" key="2">
    <source>
        <dbReference type="ARBA" id="ARBA00022692"/>
    </source>
</evidence>
<feature type="transmembrane region" description="Helical" evidence="7">
    <location>
        <begin position="250"/>
        <end position="275"/>
    </location>
</feature>
<evidence type="ECO:0000256" key="6">
    <source>
        <dbReference type="SAM" id="MobiDB-lite"/>
    </source>
</evidence>
<protein>
    <submittedName>
        <fullName evidence="9">Uu.00g082300.m01.CDS01</fullName>
    </submittedName>
</protein>
<dbReference type="InterPro" id="IPR049326">
    <property type="entry name" value="Rhodopsin_dom_fungi"/>
</dbReference>
<dbReference type="Pfam" id="PF20684">
    <property type="entry name" value="Fung_rhodopsin"/>
    <property type="match status" value="1"/>
</dbReference>
<accession>A0AAI8VLC5</accession>
<feature type="compositionally biased region" description="Polar residues" evidence="6">
    <location>
        <begin position="292"/>
        <end position="303"/>
    </location>
</feature>
<dbReference type="EMBL" id="CAUWAG010000010">
    <property type="protein sequence ID" value="CAJ2507044.1"/>
    <property type="molecule type" value="Genomic_DNA"/>
</dbReference>
<feature type="region of interest" description="Disordered" evidence="6">
    <location>
        <begin position="283"/>
        <end position="315"/>
    </location>
</feature>
<dbReference type="PANTHER" id="PTHR33048:SF160">
    <property type="entry name" value="SAT4 FAMILY MEMBRANE PROTEIN"/>
    <property type="match status" value="1"/>
</dbReference>
<dbReference type="Proteomes" id="UP001295740">
    <property type="component" value="Unassembled WGS sequence"/>
</dbReference>
<keyword evidence="10" id="KW-1185">Reference proteome</keyword>
<evidence type="ECO:0000256" key="7">
    <source>
        <dbReference type="SAM" id="Phobius"/>
    </source>
</evidence>
<dbReference type="AlphaFoldDB" id="A0AAI8VLC5"/>
<keyword evidence="3 7" id="KW-1133">Transmembrane helix</keyword>
<evidence type="ECO:0000313" key="9">
    <source>
        <dbReference type="EMBL" id="CAJ2507044.1"/>
    </source>
</evidence>
<comment type="similarity">
    <text evidence="5">Belongs to the SAT4 family.</text>
</comment>
<evidence type="ECO:0000256" key="1">
    <source>
        <dbReference type="ARBA" id="ARBA00004141"/>
    </source>
</evidence>
<evidence type="ECO:0000256" key="5">
    <source>
        <dbReference type="ARBA" id="ARBA00038359"/>
    </source>
</evidence>
<dbReference type="GO" id="GO:0016020">
    <property type="term" value="C:membrane"/>
    <property type="evidence" value="ECO:0007669"/>
    <property type="project" value="UniProtKB-SubCell"/>
</dbReference>
<reference evidence="9" key="1">
    <citation type="submission" date="2023-10" db="EMBL/GenBank/DDBJ databases">
        <authorList>
            <person name="Hackl T."/>
        </authorList>
    </citation>
    <scope>NUCLEOTIDE SEQUENCE</scope>
</reference>
<proteinExistence type="inferred from homology"/>
<evidence type="ECO:0000256" key="3">
    <source>
        <dbReference type="ARBA" id="ARBA00022989"/>
    </source>
</evidence>
<feature type="domain" description="Rhodopsin" evidence="8">
    <location>
        <begin position="75"/>
        <end position="264"/>
    </location>
</feature>
<feature type="transmembrane region" description="Helical" evidence="7">
    <location>
        <begin position="44"/>
        <end position="65"/>
    </location>
</feature>
<dbReference type="PANTHER" id="PTHR33048">
    <property type="entry name" value="PTH11-LIKE INTEGRAL MEMBRANE PROTEIN (AFU_ORTHOLOGUE AFUA_5G11245)"/>
    <property type="match status" value="1"/>
</dbReference>